<evidence type="ECO:0000259" key="1">
    <source>
        <dbReference type="PROSITE" id="PS50883"/>
    </source>
</evidence>
<feature type="domain" description="EAL" evidence="1">
    <location>
        <begin position="307"/>
        <end position="566"/>
    </location>
</feature>
<dbReference type="RefSeq" id="WP_309636992.1">
    <property type="nucleotide sequence ID" value="NZ_JARWAL010000009.1"/>
</dbReference>
<dbReference type="InterPro" id="IPR043128">
    <property type="entry name" value="Rev_trsase/Diguanyl_cyclase"/>
</dbReference>
<dbReference type="InterPro" id="IPR029787">
    <property type="entry name" value="Nucleotide_cyclase"/>
</dbReference>
<evidence type="ECO:0000313" key="4">
    <source>
        <dbReference type="Proteomes" id="UP001252270"/>
    </source>
</evidence>
<dbReference type="PANTHER" id="PTHR33121:SF70">
    <property type="entry name" value="SIGNALING PROTEIN YKOW"/>
    <property type="match status" value="1"/>
</dbReference>
<dbReference type="Gene3D" id="3.20.20.450">
    <property type="entry name" value="EAL domain"/>
    <property type="match status" value="1"/>
</dbReference>
<organism evidence="3 4">
    <name type="scientific">Halomonas mongoliensis</name>
    <dbReference type="NCBI Taxonomy" id="321265"/>
    <lineage>
        <taxon>Bacteria</taxon>
        <taxon>Pseudomonadati</taxon>
        <taxon>Pseudomonadota</taxon>
        <taxon>Gammaproteobacteria</taxon>
        <taxon>Oceanospirillales</taxon>
        <taxon>Halomonadaceae</taxon>
        <taxon>Halomonas</taxon>
    </lineage>
</organism>
<reference evidence="3 4" key="1">
    <citation type="submission" date="2023-04" db="EMBL/GenBank/DDBJ databases">
        <title>A long-awaited taxogenomic arrangement of the family Halomonadaceae.</title>
        <authorList>
            <person name="De La Haba R."/>
            <person name="Chuvochina M."/>
            <person name="Wittouck S."/>
            <person name="Arahal D.R."/>
            <person name="Sanchez-Porro C."/>
            <person name="Hugenholtz P."/>
            <person name="Ventosa A."/>
        </authorList>
    </citation>
    <scope>NUCLEOTIDE SEQUENCE [LARGE SCALE GENOMIC DNA]</scope>
    <source>
        <strain evidence="3 4">DSM 17332</strain>
    </source>
</reference>
<dbReference type="InterPro" id="IPR000160">
    <property type="entry name" value="GGDEF_dom"/>
</dbReference>
<dbReference type="Pfam" id="PF00563">
    <property type="entry name" value="EAL"/>
    <property type="match status" value="1"/>
</dbReference>
<dbReference type="InterPro" id="IPR001633">
    <property type="entry name" value="EAL_dom"/>
</dbReference>
<evidence type="ECO:0000313" key="3">
    <source>
        <dbReference type="EMBL" id="MDR5893372.1"/>
    </source>
</evidence>
<dbReference type="PANTHER" id="PTHR33121">
    <property type="entry name" value="CYCLIC DI-GMP PHOSPHODIESTERASE PDEF"/>
    <property type="match status" value="1"/>
</dbReference>
<evidence type="ECO:0000259" key="2">
    <source>
        <dbReference type="PROSITE" id="PS50887"/>
    </source>
</evidence>
<comment type="caution">
    <text evidence="3">The sequence shown here is derived from an EMBL/GenBank/DDBJ whole genome shotgun (WGS) entry which is preliminary data.</text>
</comment>
<dbReference type="SUPFAM" id="SSF141868">
    <property type="entry name" value="EAL domain-like"/>
    <property type="match status" value="1"/>
</dbReference>
<sequence length="569" mass="61578">MAIDQLGPPSGSRPSMSGVGHHPAALASLAFEGARFGLATLDADDRLLTANASFRDLMGLSSEQPLHDIEIARLLPIGSALSCSASQLVREGWYEVYSRDPQAESGELLLSVTALEEDGIRLLTLMPRRMVSGGGVSRDALTGLGSPALFRDRLEHALVRAERHEHSFAIMLVELNLPPRPAGLVRWQRWQLLEQVSRRLRRVLREEDSLARLDEGSWGVLIEQPLTAQALHGVALRLEEAMDAPFQQGGGSALVTLTIGIARYPEDAEDVDELMESAGVALKTSRCLGPGSHAFRDLQVRREVEAQAAVLEQLQEALLFPDAHFHLVFQPQCDVETGRWIGIEALVRWPRPGHGVTEHGELLSAIQELGAQVTLDRWVLSQALEIKAAWQRTGLALGGLPLSVKLTLETLDQNVFDGFPLDQFLKRYSPALAGLCLEVPAAAFSALAEQPRHLLKRLQRQGITLVADGLESGPVSLVALAALGVRGAKLAPAFVAEMERSRLVQQGARGLIAGLHELGLTIVAAGVESGSQYALVSRLGVAGLQGRYLCPPLGVEELLGRWEEGQPQV</sequence>
<dbReference type="SMART" id="SM00052">
    <property type="entry name" value="EAL"/>
    <property type="match status" value="1"/>
</dbReference>
<dbReference type="SUPFAM" id="SSF55073">
    <property type="entry name" value="Nucleotide cyclase"/>
    <property type="match status" value="1"/>
</dbReference>
<gene>
    <name evidence="3" type="ORF">QC820_11150</name>
</gene>
<accession>A0ABU1GP92</accession>
<keyword evidence="4" id="KW-1185">Reference proteome</keyword>
<dbReference type="CDD" id="cd01948">
    <property type="entry name" value="EAL"/>
    <property type="match status" value="1"/>
</dbReference>
<dbReference type="EMBL" id="JARWAL010000009">
    <property type="protein sequence ID" value="MDR5893372.1"/>
    <property type="molecule type" value="Genomic_DNA"/>
</dbReference>
<dbReference type="PROSITE" id="PS50883">
    <property type="entry name" value="EAL"/>
    <property type="match status" value="1"/>
</dbReference>
<dbReference type="SMART" id="SM00267">
    <property type="entry name" value="GGDEF"/>
    <property type="match status" value="1"/>
</dbReference>
<dbReference type="Proteomes" id="UP001252270">
    <property type="component" value="Unassembled WGS sequence"/>
</dbReference>
<dbReference type="PROSITE" id="PS50887">
    <property type="entry name" value="GGDEF"/>
    <property type="match status" value="1"/>
</dbReference>
<dbReference type="Pfam" id="PF00990">
    <property type="entry name" value="GGDEF"/>
    <property type="match status" value="1"/>
</dbReference>
<protein>
    <submittedName>
        <fullName evidence="3">GGDEF domain-containing protein</fullName>
    </submittedName>
</protein>
<dbReference type="Gene3D" id="3.30.70.270">
    <property type="match status" value="1"/>
</dbReference>
<dbReference type="InterPro" id="IPR050706">
    <property type="entry name" value="Cyclic-di-GMP_PDE-like"/>
</dbReference>
<feature type="domain" description="GGDEF" evidence="2">
    <location>
        <begin position="166"/>
        <end position="298"/>
    </location>
</feature>
<proteinExistence type="predicted"/>
<name>A0ABU1GP92_9GAMM</name>
<dbReference type="InterPro" id="IPR035919">
    <property type="entry name" value="EAL_sf"/>
</dbReference>